<name>A0ABR4AIE6_9LECA</name>
<feature type="domain" description="Alpha/beta hydrolase fold-3" evidence="1">
    <location>
        <begin position="98"/>
        <end position="252"/>
    </location>
</feature>
<evidence type="ECO:0000313" key="3">
    <source>
        <dbReference type="Proteomes" id="UP001590950"/>
    </source>
</evidence>
<evidence type="ECO:0000259" key="1">
    <source>
        <dbReference type="Pfam" id="PF07859"/>
    </source>
</evidence>
<protein>
    <recommendedName>
        <fullName evidence="1">Alpha/beta hydrolase fold-3 domain-containing protein</fullName>
    </recommendedName>
</protein>
<dbReference type="Gene3D" id="3.40.50.1820">
    <property type="entry name" value="alpha/beta hydrolase"/>
    <property type="match status" value="1"/>
</dbReference>
<dbReference type="InterPro" id="IPR029058">
    <property type="entry name" value="AB_hydrolase_fold"/>
</dbReference>
<keyword evidence="3" id="KW-1185">Reference proteome</keyword>
<dbReference type="SUPFAM" id="SSF53474">
    <property type="entry name" value="alpha/beta-Hydrolases"/>
    <property type="match status" value="1"/>
</dbReference>
<comment type="caution">
    <text evidence="2">The sequence shown here is derived from an EMBL/GenBank/DDBJ whole genome shotgun (WGS) entry which is preliminary data.</text>
</comment>
<reference evidence="2 3" key="1">
    <citation type="submission" date="2024-09" db="EMBL/GenBank/DDBJ databases">
        <title>Rethinking Asexuality: The Enigmatic Case of Functional Sexual Genes in Lepraria (Stereocaulaceae).</title>
        <authorList>
            <person name="Doellman M."/>
            <person name="Sun Y."/>
            <person name="Barcenas-Pena A."/>
            <person name="Lumbsch H.T."/>
            <person name="Grewe F."/>
        </authorList>
    </citation>
    <scope>NUCLEOTIDE SEQUENCE [LARGE SCALE GENOMIC DNA]</scope>
    <source>
        <strain evidence="2 3">Mercado 3170</strain>
    </source>
</reference>
<dbReference type="Proteomes" id="UP001590950">
    <property type="component" value="Unassembled WGS sequence"/>
</dbReference>
<organism evidence="2 3">
    <name type="scientific">Stereocaulon virgatum</name>
    <dbReference type="NCBI Taxonomy" id="373712"/>
    <lineage>
        <taxon>Eukaryota</taxon>
        <taxon>Fungi</taxon>
        <taxon>Dikarya</taxon>
        <taxon>Ascomycota</taxon>
        <taxon>Pezizomycotina</taxon>
        <taxon>Lecanoromycetes</taxon>
        <taxon>OSLEUM clade</taxon>
        <taxon>Lecanoromycetidae</taxon>
        <taxon>Lecanorales</taxon>
        <taxon>Lecanorineae</taxon>
        <taxon>Stereocaulaceae</taxon>
        <taxon>Stereocaulon</taxon>
    </lineage>
</organism>
<dbReference type="EMBL" id="JBEFKJ010000008">
    <property type="protein sequence ID" value="KAL2044868.1"/>
    <property type="molecule type" value="Genomic_DNA"/>
</dbReference>
<accession>A0ABR4AIE6</accession>
<gene>
    <name evidence="2" type="ORF">N7G274_002643</name>
</gene>
<proteinExistence type="predicted"/>
<sequence length="381" mass="42820">MLKIANNVRFHGRRTWPSQFSARWLTACLSQCRHYSTHPIPNQSDDVTNVKVKIGNTGHVSLIIRHAPRPETANPIILYLKRGLPSAYGSSVAENVFNLATSANSTVVYVDYEDPKALPYPIPIHTVVRAYDWVQQNLAGSRSKTNDRTTTSRIGVCGELVGGSLAAMLALTECHTPGISAAALGNPIVDWTALHPLVASKEPEATPCVKRTNQDGDIQEKVVMSMESLLTLRGNYFSKPEKYHDPFASPLLFFRTPSSELPLEYAPSQSSDSEPNPEVVVSDFFKKRRSLRKYPPTYSDLIIPNIRVNVGKQSVLRDQGFELVDLMRRSFGRWEVDRFTLPGKDIPQRRFEALDWEGWGLWNDKEIVEIGNWFGDVLQKP</sequence>
<dbReference type="Pfam" id="PF07859">
    <property type="entry name" value="Abhydrolase_3"/>
    <property type="match status" value="1"/>
</dbReference>
<dbReference type="InterPro" id="IPR013094">
    <property type="entry name" value="AB_hydrolase_3"/>
</dbReference>
<evidence type="ECO:0000313" key="2">
    <source>
        <dbReference type="EMBL" id="KAL2044868.1"/>
    </source>
</evidence>